<organism evidence="1 2">
    <name type="scientific">Coemansia aciculifera</name>
    <dbReference type="NCBI Taxonomy" id="417176"/>
    <lineage>
        <taxon>Eukaryota</taxon>
        <taxon>Fungi</taxon>
        <taxon>Fungi incertae sedis</taxon>
        <taxon>Zoopagomycota</taxon>
        <taxon>Kickxellomycotina</taxon>
        <taxon>Kickxellomycetes</taxon>
        <taxon>Kickxellales</taxon>
        <taxon>Kickxellaceae</taxon>
        <taxon>Coemansia</taxon>
    </lineage>
</organism>
<comment type="caution">
    <text evidence="1">The sequence shown here is derived from an EMBL/GenBank/DDBJ whole genome shotgun (WGS) entry which is preliminary data.</text>
</comment>
<dbReference type="EMBL" id="JANBVB010000950">
    <property type="protein sequence ID" value="KAJ2891576.1"/>
    <property type="molecule type" value="Genomic_DNA"/>
</dbReference>
<dbReference type="Proteomes" id="UP001139981">
    <property type="component" value="Unassembled WGS sequence"/>
</dbReference>
<evidence type="ECO:0000313" key="2">
    <source>
        <dbReference type="Proteomes" id="UP001139981"/>
    </source>
</evidence>
<gene>
    <name evidence="1" type="ORF">IWW38_003559</name>
</gene>
<name>A0ACC1M1A5_9FUNG</name>
<sequence length="999" mass="107325">MPTSSAASTGLAICGVDASDASQSVLSSEAEQEDVNGSSFNIASILRTYIPGNTDFYACEEQFTHTFPLHPRISSKAVQTVLASGMMNNRLSNQRNMFFVRDGEAIFYAALTYERMPYVSPFGTNGPRQQASLSSAPTPAAGSGGGMASPMYGVDATLPGAHTVATTSPDPANYSAFVDASRTTLTSVLSLASIAASRSDATSRQATTHNATTASSQSQTITTPGAAGSRRRSPLIPALSTGALPLASSSGMGDAAPESPLSSPRMMRSESLFRGSNRYSAAAATESASQIHLPTTPDSPLGRYLPASLTNLDGQRHANSALATRSYWSPVASRDTFNADEGNAATPRAATPATTTQSSLFQFRLPHVASSGAVPSQDRPELAEAVPAIQVEERTVPCIVLHIFGVAKPSKDMTQSLVQQIGEHITAHVAMPEMSDMLFRRVALNEHDMVFLFPKCNPEPTIVYLPLPRFVHNLDRLMLHFRQALGETITPFPNSDILTKAMRRSYNHLHVQHDENEDEGSGVTIGGRVPKVLRADLARLLEGWRYDREARRLPLERLTFLYNSFAKSGLPSPAMADIGTGIATVSALPLSKSRVVSSGIWEYVPSADSTGPVPLPHAAPPSSNRNVGVQTLDKDYEAATTADNEMAALAADEYALASDYANDAATPPPGQRPQVPPSFSSSSSSPVATNLSGDSGSSSGGDVQPVPVSELAGLFNEYLRQFKDAREHMKLGAADFGDLPEVMSKQVAEFSGEPVVAITLWSNAGVRLDRLAAYVSRMYWNALGDYVSEQVLYPILSAGWGHHPNPVIRLPDPMVSVDSCYGYYGHSNSRIRSAEVAVSLHSNPNGGQAATQSHLALLRARDIHLPKAQSTFTEDTKKQVHAMEIARQMAQYWGSQESVKSIRHHREKLPRVSGISHWFSEELRGVLETMCPSMQPALFRLLENPLVLDGTSQAAGRSPKPLFPAVSLRQAAPRDHTNVVYDVSALPKALKGTRQSFCI</sequence>
<reference evidence="1" key="1">
    <citation type="submission" date="2022-07" db="EMBL/GenBank/DDBJ databases">
        <title>Phylogenomic reconstructions and comparative analyses of Kickxellomycotina fungi.</title>
        <authorList>
            <person name="Reynolds N.K."/>
            <person name="Stajich J.E."/>
            <person name="Barry K."/>
            <person name="Grigoriev I.V."/>
            <person name="Crous P."/>
            <person name="Smith M.E."/>
        </authorList>
    </citation>
    <scope>NUCLEOTIDE SEQUENCE</scope>
    <source>
        <strain evidence="1">CBS 190363</strain>
    </source>
</reference>
<protein>
    <submittedName>
        <fullName evidence="1">Uncharacterized protein</fullName>
    </submittedName>
</protein>
<proteinExistence type="predicted"/>
<evidence type="ECO:0000313" key="1">
    <source>
        <dbReference type="EMBL" id="KAJ2891576.1"/>
    </source>
</evidence>
<feature type="non-terminal residue" evidence="1">
    <location>
        <position position="999"/>
    </location>
</feature>
<accession>A0ACC1M1A5</accession>
<keyword evidence="2" id="KW-1185">Reference proteome</keyword>